<dbReference type="AlphaFoldDB" id="A0A2P5YB11"/>
<gene>
    <name evidence="1" type="ORF">GOBAR_AA07859</name>
</gene>
<protein>
    <submittedName>
        <fullName evidence="1">Uncharacterized protein</fullName>
    </submittedName>
</protein>
<dbReference type="EMBL" id="KZ663431">
    <property type="protein sequence ID" value="PPS12783.1"/>
    <property type="molecule type" value="Genomic_DNA"/>
</dbReference>
<reference evidence="1 2" key="1">
    <citation type="submission" date="2015-01" db="EMBL/GenBank/DDBJ databases">
        <title>Genome of allotetraploid Gossypium barbadense reveals genomic plasticity and fiber elongation in cotton evolution.</title>
        <authorList>
            <person name="Chen X."/>
            <person name="Liu X."/>
            <person name="Zhao B."/>
            <person name="Zheng H."/>
            <person name="Hu Y."/>
            <person name="Lu G."/>
            <person name="Yang C."/>
            <person name="Chen J."/>
            <person name="Shan C."/>
            <person name="Zhang L."/>
            <person name="Zhou Y."/>
            <person name="Wang L."/>
            <person name="Guo W."/>
            <person name="Bai Y."/>
            <person name="Ruan J."/>
            <person name="Shangguan X."/>
            <person name="Mao Y."/>
            <person name="Jiang J."/>
            <person name="Zhu Y."/>
            <person name="Lei J."/>
            <person name="Kang H."/>
            <person name="Chen S."/>
            <person name="He X."/>
            <person name="Wang R."/>
            <person name="Wang Y."/>
            <person name="Chen J."/>
            <person name="Wang L."/>
            <person name="Yu S."/>
            <person name="Wang B."/>
            <person name="Wei J."/>
            <person name="Song S."/>
            <person name="Lu X."/>
            <person name="Gao Z."/>
            <person name="Gu W."/>
            <person name="Deng X."/>
            <person name="Ma D."/>
            <person name="Wang S."/>
            <person name="Liang W."/>
            <person name="Fang L."/>
            <person name="Cai C."/>
            <person name="Zhu X."/>
            <person name="Zhou B."/>
            <person name="Zhang Y."/>
            <person name="Chen Z."/>
            <person name="Xu S."/>
            <person name="Zhu R."/>
            <person name="Wang S."/>
            <person name="Zhang T."/>
            <person name="Zhao G."/>
        </authorList>
    </citation>
    <scope>NUCLEOTIDE SEQUENCE [LARGE SCALE GENOMIC DNA]</scope>
    <source>
        <strain evidence="2">cv. Xinhai21</strain>
        <tissue evidence="1">Leaf</tissue>
    </source>
</reference>
<accession>A0A2P5YB11</accession>
<organism evidence="1 2">
    <name type="scientific">Gossypium barbadense</name>
    <name type="common">Sea Island cotton</name>
    <name type="synonym">Hibiscus barbadensis</name>
    <dbReference type="NCBI Taxonomy" id="3634"/>
    <lineage>
        <taxon>Eukaryota</taxon>
        <taxon>Viridiplantae</taxon>
        <taxon>Streptophyta</taxon>
        <taxon>Embryophyta</taxon>
        <taxon>Tracheophyta</taxon>
        <taxon>Spermatophyta</taxon>
        <taxon>Magnoliopsida</taxon>
        <taxon>eudicotyledons</taxon>
        <taxon>Gunneridae</taxon>
        <taxon>Pentapetalae</taxon>
        <taxon>rosids</taxon>
        <taxon>malvids</taxon>
        <taxon>Malvales</taxon>
        <taxon>Malvaceae</taxon>
        <taxon>Malvoideae</taxon>
        <taxon>Gossypium</taxon>
    </lineage>
</organism>
<evidence type="ECO:0000313" key="1">
    <source>
        <dbReference type="EMBL" id="PPS12783.1"/>
    </source>
</evidence>
<sequence>MVQSSGENHFMTPGGANGMKVAETHLSSCTREPRDPLLLRIFGMKRTRVCRKWNRGPTGKTSEPTDGGHPIFCAGSSAVIAVTRWAALEAPRFFWYMEVSSSRLAQSLKIISRRSVITSEQVCCGNRQTFRIRVLPLSVWAFKCHGLFVLGDTDVTFYFRLATSEIGALTNGGSVYRLPRSEVSTLASTVGSGKDLLTASLAFGGGKNRVEPEGSTVSILRFRTLIGWYVSRSMFLAPMGSCFTIIQGLLLGKTKNTRIVRGHTQKIGICICYTERVAKWGLSRYNSTWSGPLASMQDREVCRHGSVIMLSRIAAIRKQLSALEEAKSESARIFITIVASFWSQLRISIYACCRQSTTIVASSAIQCRSVWAAVVRLAKLHRGLGNAVAPALWSQTAHSICPPESVEGHSHKCRRSALGVGPCSAFSRLIHLLICLLSALTSYWRNIRTSPLSESYSTVCKFYSHQMESDGLKDRAIRRCVQSRSCYIGVWRATCSPKAFVVPRLSIASGVMA</sequence>
<dbReference type="Proteomes" id="UP000239757">
    <property type="component" value="Unassembled WGS sequence"/>
</dbReference>
<proteinExistence type="predicted"/>
<evidence type="ECO:0000313" key="2">
    <source>
        <dbReference type="Proteomes" id="UP000239757"/>
    </source>
</evidence>
<name>A0A2P5YB11_GOSBA</name>